<dbReference type="InterPro" id="IPR016169">
    <property type="entry name" value="FAD-bd_PCMH_sub2"/>
</dbReference>
<dbReference type="RefSeq" id="WP_152358718.1">
    <property type="nucleotide sequence ID" value="NZ_WBSM01000009.1"/>
</dbReference>
<dbReference type="EMBL" id="WHZX01000008">
    <property type="protein sequence ID" value="NEG72391.1"/>
    <property type="molecule type" value="Genomic_DNA"/>
</dbReference>
<dbReference type="PROSITE" id="PS51846">
    <property type="entry name" value="CNNM"/>
    <property type="match status" value="1"/>
</dbReference>
<protein>
    <submittedName>
        <fullName evidence="14">DUF21 domain-containing protein</fullName>
    </submittedName>
</protein>
<dbReference type="SUPFAM" id="SSF56176">
    <property type="entry name" value="FAD-binding/transporter-associated domain-like"/>
    <property type="match status" value="1"/>
</dbReference>
<gene>
    <name evidence="14" type="ORF">GFD24_09310</name>
</gene>
<dbReference type="GO" id="GO:0050660">
    <property type="term" value="F:flavin adenine dinucleotide binding"/>
    <property type="evidence" value="ECO:0007669"/>
    <property type="project" value="InterPro"/>
</dbReference>
<dbReference type="InterPro" id="IPR005170">
    <property type="entry name" value="Transptr-assoc_dom"/>
</dbReference>
<dbReference type="CDD" id="cd04590">
    <property type="entry name" value="CBS_pair_CorC_HlyC_assoc"/>
    <property type="match status" value="1"/>
</dbReference>
<dbReference type="SMART" id="SM00116">
    <property type="entry name" value="CBS"/>
    <property type="match status" value="2"/>
</dbReference>
<evidence type="ECO:0000259" key="13">
    <source>
        <dbReference type="PROSITE" id="PS51846"/>
    </source>
</evidence>
<dbReference type="AlphaFoldDB" id="A0A7K3TCW3"/>
<evidence type="ECO:0000256" key="8">
    <source>
        <dbReference type="ARBA" id="ARBA00023136"/>
    </source>
</evidence>
<dbReference type="InterPro" id="IPR036318">
    <property type="entry name" value="FAD-bd_PCMH-like_sf"/>
</dbReference>
<organism evidence="14 15">
    <name type="scientific">Bifidobacterium ramosum</name>
    <dbReference type="NCBI Taxonomy" id="1798158"/>
    <lineage>
        <taxon>Bacteria</taxon>
        <taxon>Bacillati</taxon>
        <taxon>Actinomycetota</taxon>
        <taxon>Actinomycetes</taxon>
        <taxon>Bifidobacteriales</taxon>
        <taxon>Bifidobacteriaceae</taxon>
        <taxon>Bifidobacterium</taxon>
    </lineage>
</organism>
<evidence type="ECO:0000313" key="15">
    <source>
        <dbReference type="Proteomes" id="UP000469943"/>
    </source>
</evidence>
<dbReference type="InterPro" id="IPR046342">
    <property type="entry name" value="CBS_dom_sf"/>
</dbReference>
<dbReference type="Gene3D" id="3.30.465.10">
    <property type="match status" value="1"/>
</dbReference>
<keyword evidence="5" id="KW-0677">Repeat</keyword>
<feature type="transmembrane region" description="Helical" evidence="11">
    <location>
        <begin position="134"/>
        <end position="156"/>
    </location>
</feature>
<evidence type="ECO:0000256" key="10">
    <source>
        <dbReference type="PROSITE-ProRule" id="PRU01193"/>
    </source>
</evidence>
<comment type="similarity">
    <text evidence="2">Belongs to the UPF0053 family.</text>
</comment>
<dbReference type="PANTHER" id="PTHR43099">
    <property type="entry name" value="UPF0053 PROTEIN YRKA"/>
    <property type="match status" value="1"/>
</dbReference>
<feature type="transmembrane region" description="Helical" evidence="11">
    <location>
        <begin position="98"/>
        <end position="122"/>
    </location>
</feature>
<evidence type="ECO:0000256" key="7">
    <source>
        <dbReference type="ARBA" id="ARBA00023122"/>
    </source>
</evidence>
<dbReference type="PANTHER" id="PTHR43099:SF2">
    <property type="entry name" value="UPF0053 PROTEIN YRKA"/>
    <property type="match status" value="1"/>
</dbReference>
<name>A0A7K3TCW3_9BIFI</name>
<reference evidence="14 15" key="1">
    <citation type="submission" date="2019-10" db="EMBL/GenBank/DDBJ databases">
        <title>Bifidobacterium from non-human primates.</title>
        <authorList>
            <person name="Modesto M."/>
        </authorList>
    </citation>
    <scope>NUCLEOTIDE SEQUENCE [LARGE SCALE GENOMIC DNA]</scope>
    <source>
        <strain evidence="14 15">TREM</strain>
    </source>
</reference>
<evidence type="ECO:0000256" key="5">
    <source>
        <dbReference type="ARBA" id="ARBA00022737"/>
    </source>
</evidence>
<keyword evidence="3" id="KW-1003">Cell membrane</keyword>
<evidence type="ECO:0000256" key="6">
    <source>
        <dbReference type="ARBA" id="ARBA00022989"/>
    </source>
</evidence>
<dbReference type="PROSITE" id="PS51371">
    <property type="entry name" value="CBS"/>
    <property type="match status" value="2"/>
</dbReference>
<dbReference type="Pfam" id="PF03471">
    <property type="entry name" value="CorC_HlyC"/>
    <property type="match status" value="1"/>
</dbReference>
<proteinExistence type="inferred from homology"/>
<comment type="caution">
    <text evidence="14">The sequence shown here is derived from an EMBL/GenBank/DDBJ whole genome shotgun (WGS) entry which is preliminary data.</text>
</comment>
<accession>A0A7K3TCW3</accession>
<dbReference type="InterPro" id="IPR000644">
    <property type="entry name" value="CBS_dom"/>
</dbReference>
<dbReference type="Pfam" id="PF01595">
    <property type="entry name" value="CNNM"/>
    <property type="match status" value="1"/>
</dbReference>
<dbReference type="SMART" id="SM01091">
    <property type="entry name" value="CorC_HlyC"/>
    <property type="match status" value="1"/>
</dbReference>
<dbReference type="InterPro" id="IPR002550">
    <property type="entry name" value="CNNM"/>
</dbReference>
<evidence type="ECO:0000256" key="4">
    <source>
        <dbReference type="ARBA" id="ARBA00022692"/>
    </source>
</evidence>
<dbReference type="InterPro" id="IPR051676">
    <property type="entry name" value="UPF0053_domain"/>
</dbReference>
<evidence type="ECO:0000256" key="2">
    <source>
        <dbReference type="ARBA" id="ARBA00006337"/>
    </source>
</evidence>
<dbReference type="Proteomes" id="UP000469943">
    <property type="component" value="Unassembled WGS sequence"/>
</dbReference>
<keyword evidence="7 9" id="KW-0129">CBS domain</keyword>
<dbReference type="SUPFAM" id="SSF54631">
    <property type="entry name" value="CBS-domain pair"/>
    <property type="match status" value="1"/>
</dbReference>
<dbReference type="Pfam" id="PF00571">
    <property type="entry name" value="CBS"/>
    <property type="match status" value="2"/>
</dbReference>
<keyword evidence="8 10" id="KW-0472">Membrane</keyword>
<feature type="domain" description="CBS" evidence="12">
    <location>
        <begin position="279"/>
        <end position="336"/>
    </location>
</feature>
<comment type="subcellular location">
    <subcellularLocation>
        <location evidence="1">Cell membrane</location>
        <topology evidence="1">Multi-pass membrane protein</topology>
    </subcellularLocation>
</comment>
<dbReference type="GO" id="GO:0005886">
    <property type="term" value="C:plasma membrane"/>
    <property type="evidence" value="ECO:0007669"/>
    <property type="project" value="UniProtKB-SubCell"/>
</dbReference>
<keyword evidence="6 10" id="KW-1133">Transmembrane helix</keyword>
<evidence type="ECO:0000256" key="1">
    <source>
        <dbReference type="ARBA" id="ARBA00004651"/>
    </source>
</evidence>
<dbReference type="InterPro" id="IPR044751">
    <property type="entry name" value="Ion_transp-like_CBS"/>
</dbReference>
<feature type="domain" description="CBS" evidence="12">
    <location>
        <begin position="216"/>
        <end position="275"/>
    </location>
</feature>
<dbReference type="Gene3D" id="3.10.580.10">
    <property type="entry name" value="CBS-domain"/>
    <property type="match status" value="1"/>
</dbReference>
<evidence type="ECO:0000256" key="9">
    <source>
        <dbReference type="PROSITE-ProRule" id="PRU00703"/>
    </source>
</evidence>
<dbReference type="FunFam" id="3.10.580.10:FF:000002">
    <property type="entry name" value="Magnesium/cobalt efflux protein CorC"/>
    <property type="match status" value="1"/>
</dbReference>
<evidence type="ECO:0000256" key="11">
    <source>
        <dbReference type="SAM" id="Phobius"/>
    </source>
</evidence>
<feature type="domain" description="CNNM transmembrane" evidence="13">
    <location>
        <begin position="1"/>
        <end position="202"/>
    </location>
</feature>
<evidence type="ECO:0000259" key="12">
    <source>
        <dbReference type="PROSITE" id="PS51371"/>
    </source>
</evidence>
<evidence type="ECO:0000313" key="14">
    <source>
        <dbReference type="EMBL" id="NEG72391.1"/>
    </source>
</evidence>
<evidence type="ECO:0000256" key="3">
    <source>
        <dbReference type="ARBA" id="ARBA00022475"/>
    </source>
</evidence>
<sequence length="441" mass="47917">MSLGMNILLIFVFLLLGSIFSGTELALVSLRGSQVDQMEQEDARGARVAKIARDPNTFLSTVQIGVTLCGFLSASFGESSISPYIVPVVESWGVPAHIAAPLTTISLTLIISYCSIVISEMVPKRIAMQRTEQIARAVVPAIDIFATICRPIIWLIGKNTNGIVRLLGFDPNETESEVSDDELRVLVNTNTSLSKDERTILDDVFDASETIVAEVMRPRADVVFLDGSQSIADAAAYVREMPYSRYPVTGKDFDDVIGFVHVRDLLDVRDPNAKTVADVTREGISLPGTSKLLPSLSLLRKRGIHLAVVIDEYGGTDGIVTLEDMTEELVGDIRDEYDLPEESSKTGKNGRTAFVNGVATVDGGMTIEDFDDLTGIELEDGPYETVAGYFLAHTGKMGEEGDVLHSDDGYDMVITKVDGRRIETLEVRKAGAPDHAPEIKA</sequence>
<dbReference type="OrthoDB" id="110231at2"/>
<keyword evidence="4 10" id="KW-0812">Transmembrane</keyword>